<feature type="signal peptide" evidence="1">
    <location>
        <begin position="1"/>
        <end position="22"/>
    </location>
</feature>
<feature type="chain" id="PRO_5036034824" description="Lipoprotein" evidence="1">
    <location>
        <begin position="23"/>
        <end position="181"/>
    </location>
</feature>
<protein>
    <recommendedName>
        <fullName evidence="6">Lipoprotein</fullName>
    </recommendedName>
</protein>
<dbReference type="EMBL" id="UAVU01000012">
    <property type="protein sequence ID" value="SQC94115.1"/>
    <property type="molecule type" value="Genomic_DNA"/>
</dbReference>
<dbReference type="Proteomes" id="UP000217979">
    <property type="component" value="Chromosome"/>
</dbReference>
<organism evidence="2 4">
    <name type="scientific">Cedecea neteri</name>
    <dbReference type="NCBI Taxonomy" id="158822"/>
    <lineage>
        <taxon>Bacteria</taxon>
        <taxon>Pseudomonadati</taxon>
        <taxon>Pseudomonadota</taxon>
        <taxon>Gammaproteobacteria</taxon>
        <taxon>Enterobacterales</taxon>
        <taxon>Enterobacteriaceae</taxon>
        <taxon>Cedecea</taxon>
    </lineage>
</organism>
<reference evidence="3 5" key="2">
    <citation type="submission" date="2018-06" db="EMBL/GenBank/DDBJ databases">
        <authorList>
            <consortium name="Pathogen Informatics"/>
            <person name="Doyle S."/>
        </authorList>
    </citation>
    <scope>NUCLEOTIDE SEQUENCE [LARGE SCALE GENOMIC DNA]</scope>
    <source>
        <strain evidence="3 5">NCTC12120</strain>
    </source>
</reference>
<evidence type="ECO:0000313" key="5">
    <source>
        <dbReference type="Proteomes" id="UP000251197"/>
    </source>
</evidence>
<name>A0A291DZE1_9ENTR</name>
<dbReference type="RefSeq" id="WP_061272807.1">
    <property type="nucleotide sequence ID" value="NZ_CP023525.1"/>
</dbReference>
<evidence type="ECO:0000313" key="4">
    <source>
        <dbReference type="Proteomes" id="UP000217979"/>
    </source>
</evidence>
<evidence type="ECO:0008006" key="6">
    <source>
        <dbReference type="Google" id="ProtNLM"/>
    </source>
</evidence>
<accession>A0A291DZE1</accession>
<dbReference type="Proteomes" id="UP000251197">
    <property type="component" value="Unassembled WGS sequence"/>
</dbReference>
<dbReference type="EMBL" id="CP023525">
    <property type="protein sequence ID" value="ATF93185.1"/>
    <property type="molecule type" value="Genomic_DNA"/>
</dbReference>
<evidence type="ECO:0000313" key="3">
    <source>
        <dbReference type="EMBL" id="SQC94115.1"/>
    </source>
</evidence>
<keyword evidence="1" id="KW-0732">Signal</keyword>
<proteinExistence type="predicted"/>
<sequence length="181" mass="20427">MKLSLKKSFIAVIAACSLTACVSKGNFTDMLKNYTGSDASTIYLYDDNTHEYSLVTYSHNDKDKCYEKINDEQLTILRRLLKSETMGMNKFTIKPDKKYAIKSIGFDKWGAYITSIAFIPEANKSYFLNSSSGVVEVGNNTDKVYLNRLAVMTPEETKNLPQPKAWPIKNNTCSNFLTGRL</sequence>
<reference evidence="2 4" key="1">
    <citation type="submission" date="2017-09" db="EMBL/GenBank/DDBJ databases">
        <title>FDA dAtabase for Regulatory Grade micrObial Sequences (FDA-ARGOS): Supporting development and validation of Infectious Disease Dx tests.</title>
        <authorList>
            <person name="Minogue T."/>
            <person name="Wolcott M."/>
            <person name="Wasieloski L."/>
            <person name="Aguilar W."/>
            <person name="Moore D."/>
            <person name="Tallon L."/>
            <person name="Sadzewicz L."/>
            <person name="Ott S."/>
            <person name="Zhao X."/>
            <person name="Nagaraj S."/>
            <person name="Vavikolanu K."/>
            <person name="Aluvathingal J."/>
            <person name="Nadendla S."/>
            <person name="Sichtig H."/>
        </authorList>
    </citation>
    <scope>NUCLEOTIDE SEQUENCE [LARGE SCALE GENOMIC DNA]</scope>
    <source>
        <strain evidence="2 4">FDAARGOS_392</strain>
    </source>
</reference>
<gene>
    <name evidence="2" type="ORF">CO704_14235</name>
    <name evidence="3" type="ORF">NCTC12120_07233</name>
</gene>
<dbReference type="PROSITE" id="PS51257">
    <property type="entry name" value="PROKAR_LIPOPROTEIN"/>
    <property type="match status" value="1"/>
</dbReference>
<evidence type="ECO:0000256" key="1">
    <source>
        <dbReference type="SAM" id="SignalP"/>
    </source>
</evidence>
<dbReference type="AlphaFoldDB" id="A0A291DZE1"/>
<evidence type="ECO:0000313" key="2">
    <source>
        <dbReference type="EMBL" id="ATF93185.1"/>
    </source>
</evidence>